<dbReference type="EMBL" id="JMQP01000002">
    <property type="protein sequence ID" value="KIS35657.1"/>
    <property type="molecule type" value="Genomic_DNA"/>
</dbReference>
<accession>A0A158SXR3</accession>
<organism evidence="1 2">
    <name type="scientific">Haemophilus influenzae</name>
    <dbReference type="NCBI Taxonomy" id="727"/>
    <lineage>
        <taxon>Bacteria</taxon>
        <taxon>Pseudomonadati</taxon>
        <taxon>Pseudomonadota</taxon>
        <taxon>Gammaproteobacteria</taxon>
        <taxon>Pasteurellales</taxon>
        <taxon>Pasteurellaceae</taxon>
        <taxon>Haemophilus</taxon>
    </lineage>
</organism>
<dbReference type="RefSeq" id="WP_050847641.1">
    <property type="nucleotide sequence ID" value="NZ_JAUPHH010000038.1"/>
</dbReference>
<evidence type="ECO:0000313" key="1">
    <source>
        <dbReference type="EMBL" id="KIS35657.1"/>
    </source>
</evidence>
<dbReference type="AlphaFoldDB" id="A0A158SXR3"/>
<dbReference type="PATRIC" id="fig|727.560.peg.1700"/>
<reference evidence="1 2" key="1">
    <citation type="submission" date="2014-05" db="EMBL/GenBank/DDBJ databases">
        <title>Methylome analysis of the phasevarions of Haemophilus influenzae.</title>
        <authorList>
            <person name="Atack J.M."/>
            <person name="Fox K.L."/>
            <person name="Power P.M."/>
            <person name="Clark T."/>
            <person name="Jurcisek J."/>
            <person name="Korlach J."/>
            <person name="Bakaletz L.O."/>
            <person name="Jennings M.P."/>
        </authorList>
    </citation>
    <scope>NUCLEOTIDE SEQUENCE [LARGE SCALE GENOMIC DNA]</scope>
    <source>
        <strain evidence="1 2">1209</strain>
    </source>
</reference>
<dbReference type="Proteomes" id="UP000050700">
    <property type="component" value="Unassembled WGS sequence"/>
</dbReference>
<protein>
    <submittedName>
        <fullName evidence="1">Uncharacterized protein</fullName>
    </submittedName>
</protein>
<name>A0A158SXR3_HAEIF</name>
<proteinExistence type="predicted"/>
<comment type="caution">
    <text evidence="1">The sequence shown here is derived from an EMBL/GenBank/DDBJ whole genome shotgun (WGS) entry which is preliminary data.</text>
</comment>
<sequence>MINEETMAWRKYRQDKANKRLKNLECSTNLLKEKGIQFESHNFGKQLVILCADPKIDFYPSTGLWIEHTTLYKNRGIRSLLAHINNKKE</sequence>
<gene>
    <name evidence="1" type="ORF">NTHI1209_01264</name>
</gene>
<evidence type="ECO:0000313" key="2">
    <source>
        <dbReference type="Proteomes" id="UP000050700"/>
    </source>
</evidence>